<protein>
    <recommendedName>
        <fullName evidence="3">PH domain-containing protein</fullName>
    </recommendedName>
</protein>
<dbReference type="InterPro" id="IPR052223">
    <property type="entry name" value="Actin_Cytoskeleton_Reg"/>
</dbReference>
<dbReference type="Proteomes" id="UP001154078">
    <property type="component" value="Chromosome 5"/>
</dbReference>
<name>A0A9P0BA06_BRAAE</name>
<dbReference type="Gene3D" id="2.30.29.30">
    <property type="entry name" value="Pleckstrin-homology domain (PH domain)/Phosphotyrosine-binding domain (PTB)"/>
    <property type="match status" value="1"/>
</dbReference>
<feature type="coiled-coil region" evidence="1">
    <location>
        <begin position="460"/>
        <end position="597"/>
    </location>
</feature>
<feature type="coiled-coil region" evidence="1">
    <location>
        <begin position="640"/>
        <end position="667"/>
    </location>
</feature>
<accession>A0A9P0BA06</accession>
<evidence type="ECO:0000259" key="3">
    <source>
        <dbReference type="SMART" id="SM00233"/>
    </source>
</evidence>
<reference evidence="4" key="1">
    <citation type="submission" date="2021-12" db="EMBL/GenBank/DDBJ databases">
        <authorList>
            <person name="King R."/>
        </authorList>
    </citation>
    <scope>NUCLEOTIDE SEQUENCE</scope>
</reference>
<dbReference type="SMART" id="SM00233">
    <property type="entry name" value="PH"/>
    <property type="match status" value="1"/>
</dbReference>
<feature type="compositionally biased region" description="Basic and acidic residues" evidence="2">
    <location>
        <begin position="170"/>
        <end position="191"/>
    </location>
</feature>
<feature type="domain" description="PH" evidence="3">
    <location>
        <begin position="266"/>
        <end position="360"/>
    </location>
</feature>
<dbReference type="SUPFAM" id="SSF50729">
    <property type="entry name" value="PH domain-like"/>
    <property type="match status" value="1"/>
</dbReference>
<feature type="region of interest" description="Disordered" evidence="2">
    <location>
        <begin position="134"/>
        <end position="228"/>
    </location>
</feature>
<keyword evidence="5" id="KW-1185">Reference proteome</keyword>
<organism evidence="4 5">
    <name type="scientific">Brassicogethes aeneus</name>
    <name type="common">Rape pollen beetle</name>
    <name type="synonym">Meligethes aeneus</name>
    <dbReference type="NCBI Taxonomy" id="1431903"/>
    <lineage>
        <taxon>Eukaryota</taxon>
        <taxon>Metazoa</taxon>
        <taxon>Ecdysozoa</taxon>
        <taxon>Arthropoda</taxon>
        <taxon>Hexapoda</taxon>
        <taxon>Insecta</taxon>
        <taxon>Pterygota</taxon>
        <taxon>Neoptera</taxon>
        <taxon>Endopterygota</taxon>
        <taxon>Coleoptera</taxon>
        <taxon>Polyphaga</taxon>
        <taxon>Cucujiformia</taxon>
        <taxon>Nitidulidae</taxon>
        <taxon>Meligethinae</taxon>
        <taxon>Brassicogethes</taxon>
    </lineage>
</organism>
<dbReference type="InterPro" id="IPR011993">
    <property type="entry name" value="PH-like_dom_sf"/>
</dbReference>
<dbReference type="PANTHER" id="PTHR17271">
    <property type="entry name" value="PLECKSTRIN HOMOLOGY PH DOMAIN-CONTAINING PROTEIN"/>
    <property type="match status" value="1"/>
</dbReference>
<dbReference type="GO" id="GO:0051015">
    <property type="term" value="F:actin filament binding"/>
    <property type="evidence" value="ECO:0007669"/>
    <property type="project" value="TreeGrafter"/>
</dbReference>
<dbReference type="GO" id="GO:0015629">
    <property type="term" value="C:actin cytoskeleton"/>
    <property type="evidence" value="ECO:0007669"/>
    <property type="project" value="TreeGrafter"/>
</dbReference>
<keyword evidence="1" id="KW-0175">Coiled coil</keyword>
<dbReference type="InterPro" id="IPR001849">
    <property type="entry name" value="PH_domain"/>
</dbReference>
<dbReference type="EMBL" id="OV121136">
    <property type="protein sequence ID" value="CAH0558226.1"/>
    <property type="molecule type" value="Genomic_DNA"/>
</dbReference>
<proteinExistence type="predicted"/>
<evidence type="ECO:0000313" key="4">
    <source>
        <dbReference type="EMBL" id="CAH0558226.1"/>
    </source>
</evidence>
<dbReference type="PANTHER" id="PTHR17271:SF1">
    <property type="entry name" value="PROTEIN OUTSPREAD"/>
    <property type="match status" value="1"/>
</dbReference>
<sequence>MSKRSREFECVNNPHNLGDVSDEHGERFHQQMKAVERRYHGFWDATMMAGYSSARRGGHVKGARSDRGRTSDGTSAFFGIDESGQGHFCQSREQGRCQMVGRTFGCLPQETQEKCHLSSPPFTSYKRIVVGGRASPSLPQLGRSASPQPPRPRHLSVSGPSPRANFETPPLKEERESPPKDQTDSNRHSWTPERSPGLQIDPLPTPVRNDYLISSGSPPTRDKLRCDDKARARRDWRNERLRDIATALTDRSPESSLALPSEGLLHLKKGWLWVKSDGTYVKRWVVLCGPTLNVYQDQDEHSSPENVIEMASVTSYSEVPTDTKYGFEIVWGGPTITLSAVTQGIRTNWLQALKKAAPIAAESPVSPATPRSLLLSSDEEYRTASEGGRRGSEDWSELPPSPPLSRLTLGKVKDRTRLRPRLPRCQSRQSTLDSTSTDELDSVKAPIDVVESNNTKNSEVVEIQRQLANALGEVQVLEEEIARLKKVQSEAMSREKKSKEDLLATLDRTEKDLNQRNFDAELKFLKEQRSTQRRLSEAEEAVRINEEKCSSLNRELQGKQRVVLNLQEELEIANERLARTRQDNDRLYKKIQEIEGRITYHQNYTVDSLTDLTNIDLDVDLAEMGQDLLKEYCLDLKCRFEKAVIEIRAVKRELREAYEKSDALELDNYGLVNRIEILSTEHQAEVNLLVARLDHLTAKLGTAEKQLRVKSKDKRRSLSLKGRESFSINKEVEDKVTELEAKILSMERGRTRRKYKRDKSNERVSPIDDKALRRLRRKSLDSATSSEPMKLLMRLSTLESKVTNVNASNESLNVLTSSAVDLTKLREESLEEILRKAKVKVEECLRSLSTLKSDKLSPLHDLKDILNVDVQRVGSDEAEVINVSTVSVVKQLQSLLMEKLTALAEKKRLLQESDKLDGKSRLQILAEKIAYENVLVARIQEALVNGSSDEVCSRLITKETRETAHLMINLQSKLNGGLLKQQVSNHGAEYLVKILTKCLINSSRGFKSIKNFTANKNPSLNILREERDKLDAIVKSYKANKLPHLAEALALETMNLAADKTCRLRSLSNETVDILHRTARESVNSELIQSEINHVLLRAAQVYQSNIESDQTFFFSFFAAERAALELWSDSVGECLHSEVNQCLQELTDLYQTSLSKMQKQNFRRRVESERNSKSPSNMLVEFADIIAHKALIDARMNVLTGRHADYFNCEREDCDVTLLLNNDNDWGALEASAPLSGSLRAEFSCMVEGFGEECYALLEGPELEEVCGCLDELADKVRHLQQFANVAVVDGGGDGVGGWRDVCRRCRSLRDDLEGVRSVLARGGSFRRSESLEDQRPVYLGTEYLTQVENLRAAYRCALASCKERHQSTDIEQLRNLCERVLGSMEQWHRRTIQELREAHAHEMQSLRRDKEQALAEETQATLAALDAMRKAHEAEVRREVARFKQEFARQQRDEIVDLKERLSVKSLEAKALEEQLAHAQHHIAQLERNPLLSLMQN</sequence>
<evidence type="ECO:0000256" key="1">
    <source>
        <dbReference type="SAM" id="Coils"/>
    </source>
</evidence>
<dbReference type="Pfam" id="PF00169">
    <property type="entry name" value="PH"/>
    <property type="match status" value="1"/>
</dbReference>
<evidence type="ECO:0000313" key="5">
    <source>
        <dbReference type="Proteomes" id="UP001154078"/>
    </source>
</evidence>
<feature type="compositionally biased region" description="Basic and acidic residues" evidence="2">
    <location>
        <begin position="379"/>
        <end position="393"/>
    </location>
</feature>
<evidence type="ECO:0000256" key="2">
    <source>
        <dbReference type="SAM" id="MobiDB-lite"/>
    </source>
</evidence>
<dbReference type="OrthoDB" id="9942268at2759"/>
<feature type="compositionally biased region" description="Polar residues" evidence="2">
    <location>
        <begin position="426"/>
        <end position="437"/>
    </location>
</feature>
<feature type="region of interest" description="Disordered" evidence="2">
    <location>
        <begin position="360"/>
        <end position="440"/>
    </location>
</feature>
<feature type="coiled-coil region" evidence="1">
    <location>
        <begin position="1398"/>
        <end position="1491"/>
    </location>
</feature>
<gene>
    <name evidence="4" type="ORF">MELIAE_LOCUS8746</name>
</gene>